<name>A0AB35BWL6_9GAMM</name>
<dbReference type="EMBL" id="JAGIBU010000001">
    <property type="protein sequence ID" value="MBS7824139.1"/>
    <property type="molecule type" value="Genomic_DNA"/>
</dbReference>
<gene>
    <name evidence="2" type="ORF">J7561_02830</name>
</gene>
<proteinExistence type="predicted"/>
<dbReference type="RefSeq" id="WP_008314196.1">
    <property type="nucleotide sequence ID" value="NZ_JAGIBT010000004.1"/>
</dbReference>
<protein>
    <submittedName>
        <fullName evidence="2">Uncharacterized protein</fullName>
    </submittedName>
</protein>
<feature type="chain" id="PRO_5044204747" evidence="1">
    <location>
        <begin position="25"/>
        <end position="104"/>
    </location>
</feature>
<evidence type="ECO:0000313" key="3">
    <source>
        <dbReference type="Proteomes" id="UP000680020"/>
    </source>
</evidence>
<dbReference type="AlphaFoldDB" id="A0AB35BWL6"/>
<comment type="caution">
    <text evidence="2">The sequence shown here is derived from an EMBL/GenBank/DDBJ whole genome shotgun (WGS) entry which is preliminary data.</text>
</comment>
<reference evidence="2" key="1">
    <citation type="submission" date="2021-03" db="EMBL/GenBank/DDBJ databases">
        <title>Identification and antibiotic profiling of Wohlfahrtiimonas chitiniclastica, an underestimated human pathogen.</title>
        <authorList>
            <person name="Kopf A."/>
            <person name="Bunk B."/>
            <person name="Coldewey S."/>
            <person name="Gunzer F."/>
            <person name="Riedel T."/>
            <person name="Schroettner P."/>
        </authorList>
    </citation>
    <scope>NUCLEOTIDE SEQUENCE</scope>
    <source>
        <strain evidence="2">DSM 100917</strain>
    </source>
</reference>
<keyword evidence="1" id="KW-0732">Signal</keyword>
<evidence type="ECO:0000256" key="1">
    <source>
        <dbReference type="SAM" id="SignalP"/>
    </source>
</evidence>
<sequence>MRKLSKKLIAPLWLLSAVFISAHAEENTPPDLNAQIGRWVEDGPAIKEFPVCYQLWKCENSQPTAGESILLPKGEWGLCSNYAEVSDNQVCTQCAAPPPLEVCE</sequence>
<organism evidence="2 3">
    <name type="scientific">Wohlfahrtiimonas chitiniclastica</name>
    <dbReference type="NCBI Taxonomy" id="400946"/>
    <lineage>
        <taxon>Bacteria</taxon>
        <taxon>Pseudomonadati</taxon>
        <taxon>Pseudomonadota</taxon>
        <taxon>Gammaproteobacteria</taxon>
        <taxon>Cardiobacteriales</taxon>
        <taxon>Ignatzschineriaceae</taxon>
        <taxon>Wohlfahrtiimonas</taxon>
    </lineage>
</organism>
<evidence type="ECO:0000313" key="2">
    <source>
        <dbReference type="EMBL" id="MBS7824139.1"/>
    </source>
</evidence>
<dbReference type="Proteomes" id="UP000680020">
    <property type="component" value="Unassembled WGS sequence"/>
</dbReference>
<feature type="signal peptide" evidence="1">
    <location>
        <begin position="1"/>
        <end position="24"/>
    </location>
</feature>
<accession>A0AB35BWL6</accession>